<dbReference type="EMBL" id="JH793022">
    <property type="protein sequence ID" value="ELQ35077.1"/>
    <property type="molecule type" value="Genomic_DNA"/>
</dbReference>
<accession>A0AA97PHT3</accession>
<evidence type="ECO:0000313" key="2">
    <source>
        <dbReference type="EMBL" id="ELQ35077.1"/>
    </source>
</evidence>
<gene>
    <name evidence="2" type="ORF">OOU_Y34scaffold00726g37</name>
</gene>
<name>A0AA97PHT3_PYRO3</name>
<reference evidence="2" key="1">
    <citation type="journal article" date="2012" name="PLoS Genet.">
        <title>Comparative analysis of the genomes of two field isolates of the rice blast fungus Magnaporthe oryzae.</title>
        <authorList>
            <person name="Xue M."/>
            <person name="Yang J."/>
            <person name="Li Z."/>
            <person name="Hu S."/>
            <person name="Yao N."/>
            <person name="Dean R.A."/>
            <person name="Zhao W."/>
            <person name="Shen M."/>
            <person name="Zhang H."/>
            <person name="Li C."/>
            <person name="Liu L."/>
            <person name="Cao L."/>
            <person name="Xu X."/>
            <person name="Xing Y."/>
            <person name="Hsiang T."/>
            <person name="Zhang Z."/>
            <person name="Xu J.R."/>
            <person name="Peng Y.L."/>
        </authorList>
    </citation>
    <scope>NUCLEOTIDE SEQUENCE</scope>
    <source>
        <strain evidence="2">Y34</strain>
    </source>
</reference>
<evidence type="ECO:0000256" key="1">
    <source>
        <dbReference type="SAM" id="MobiDB-lite"/>
    </source>
</evidence>
<organism evidence="2">
    <name type="scientific">Pyricularia oryzae (strain Y34)</name>
    <name type="common">Rice blast fungus</name>
    <name type="synonym">Magnaporthe oryzae</name>
    <dbReference type="NCBI Taxonomy" id="1143189"/>
    <lineage>
        <taxon>Eukaryota</taxon>
        <taxon>Fungi</taxon>
        <taxon>Dikarya</taxon>
        <taxon>Ascomycota</taxon>
        <taxon>Pezizomycotina</taxon>
        <taxon>Sordariomycetes</taxon>
        <taxon>Sordariomycetidae</taxon>
        <taxon>Magnaporthales</taxon>
        <taxon>Pyriculariaceae</taxon>
        <taxon>Pyricularia</taxon>
    </lineage>
</organism>
<dbReference type="AlphaFoldDB" id="A0AA97PHT3"/>
<proteinExistence type="predicted"/>
<sequence>MLAHARLRVAEWVSGPANVVWVLLAQASSQCHKPLDLSSGELERGMWVLLLAAFAYADDMGRPALCLEELPTRTQLLARGRGRLMVSAEQSPRTPPLGNGKRYRDTQFNGTVSWGASLPAWAQSGERPRTAGKKTTSGSRGVTAAGSAQIPAQFHLRRRTKERGPGTEEGASIATETPPLFGAVKWVASEGIQRFGAVNVPAHPR</sequence>
<dbReference type="Proteomes" id="UP000011086">
    <property type="component" value="Unassembled WGS sequence"/>
</dbReference>
<feature type="region of interest" description="Disordered" evidence="1">
    <location>
        <begin position="121"/>
        <end position="176"/>
    </location>
</feature>
<protein>
    <submittedName>
        <fullName evidence="2">Uncharacterized protein</fullName>
    </submittedName>
</protein>